<organism evidence="3 4">
    <name type="scientific">Arabis nemorensis</name>
    <dbReference type="NCBI Taxonomy" id="586526"/>
    <lineage>
        <taxon>Eukaryota</taxon>
        <taxon>Viridiplantae</taxon>
        <taxon>Streptophyta</taxon>
        <taxon>Embryophyta</taxon>
        <taxon>Tracheophyta</taxon>
        <taxon>Spermatophyta</taxon>
        <taxon>Magnoliopsida</taxon>
        <taxon>eudicotyledons</taxon>
        <taxon>Gunneridae</taxon>
        <taxon>Pentapetalae</taxon>
        <taxon>rosids</taxon>
        <taxon>malvids</taxon>
        <taxon>Brassicales</taxon>
        <taxon>Brassicaceae</taxon>
        <taxon>Arabideae</taxon>
        <taxon>Arabis</taxon>
    </lineage>
</organism>
<feature type="domain" description="RRM" evidence="2">
    <location>
        <begin position="113"/>
        <end position="189"/>
    </location>
</feature>
<feature type="domain" description="RRM" evidence="2">
    <location>
        <begin position="22"/>
        <end position="84"/>
    </location>
</feature>
<dbReference type="PANTHER" id="PTHR23236">
    <property type="entry name" value="EUKARYOTIC TRANSLATION INITIATION FACTOR 4B/4H"/>
    <property type="match status" value="1"/>
</dbReference>
<dbReference type="SMART" id="SM00360">
    <property type="entry name" value="RRM"/>
    <property type="match status" value="2"/>
</dbReference>
<evidence type="ECO:0000313" key="3">
    <source>
        <dbReference type="EMBL" id="VVB12029.1"/>
    </source>
</evidence>
<evidence type="ECO:0000259" key="2">
    <source>
        <dbReference type="SMART" id="SM00360"/>
    </source>
</evidence>
<comment type="caution">
    <text evidence="3">The sequence shown here is derived from an EMBL/GenBank/DDBJ whole genome shotgun (WGS) entry which is preliminary data.</text>
</comment>
<dbReference type="Pfam" id="PF00076">
    <property type="entry name" value="RRM_1"/>
    <property type="match status" value="1"/>
</dbReference>
<keyword evidence="4" id="KW-1185">Reference proteome</keyword>
<name>A0A565CEI3_9BRAS</name>
<dbReference type="GO" id="GO:0008143">
    <property type="term" value="F:poly(A) binding"/>
    <property type="evidence" value="ECO:0007669"/>
    <property type="project" value="TreeGrafter"/>
</dbReference>
<sequence length="218" mass="23892">MRIFFEDAISGCFRISVEGYDTSLPADDIKDVLRNHFYSCGEVCEVEVPRDPLCAFVYIQGKDSEKHALALNGRDLGGWIAVIQSLPKIKSTIDPNLAGAIRAAHVRKQSSTMICIKGYDTSLPLDHVKSALIRLFSSCGEITDLCLSKDSRTNVLESWASIYFYGQDAAARALKLSGTDVGGWKVVAEPLPEPTRVIPDHGFYYGSTVPAISSDQQD</sequence>
<gene>
    <name evidence="3" type="ORF">ANE_LOCUS22473</name>
</gene>
<dbReference type="Gene3D" id="3.30.70.330">
    <property type="match status" value="2"/>
</dbReference>
<protein>
    <recommendedName>
        <fullName evidence="2">RRM domain-containing protein</fullName>
    </recommendedName>
</protein>
<evidence type="ECO:0000256" key="1">
    <source>
        <dbReference type="ARBA" id="ARBA00022884"/>
    </source>
</evidence>
<accession>A0A565CEI3</accession>
<dbReference type="Proteomes" id="UP000489600">
    <property type="component" value="Unassembled WGS sequence"/>
</dbReference>
<dbReference type="InterPro" id="IPR012677">
    <property type="entry name" value="Nucleotide-bd_a/b_plait_sf"/>
</dbReference>
<evidence type="ECO:0000313" key="4">
    <source>
        <dbReference type="Proteomes" id="UP000489600"/>
    </source>
</evidence>
<dbReference type="InterPro" id="IPR035979">
    <property type="entry name" value="RBD_domain_sf"/>
</dbReference>
<dbReference type="EMBL" id="CABITT030000007">
    <property type="protein sequence ID" value="VVB12029.1"/>
    <property type="molecule type" value="Genomic_DNA"/>
</dbReference>
<proteinExistence type="predicted"/>
<dbReference type="SUPFAM" id="SSF54928">
    <property type="entry name" value="RNA-binding domain, RBD"/>
    <property type="match status" value="2"/>
</dbReference>
<dbReference type="PANTHER" id="PTHR23236:SF103">
    <property type="entry name" value="RNA-BINDING (RRM_RBD_RNP MOTIFS) FAMILY PROTEIN"/>
    <property type="match status" value="1"/>
</dbReference>
<reference evidence="3" key="1">
    <citation type="submission" date="2019-07" db="EMBL/GenBank/DDBJ databases">
        <authorList>
            <person name="Dittberner H."/>
        </authorList>
    </citation>
    <scope>NUCLEOTIDE SEQUENCE [LARGE SCALE GENOMIC DNA]</scope>
</reference>
<dbReference type="AlphaFoldDB" id="A0A565CEI3"/>
<dbReference type="InterPro" id="IPR000504">
    <property type="entry name" value="RRM_dom"/>
</dbReference>
<keyword evidence="1" id="KW-0694">RNA-binding</keyword>
<dbReference type="OrthoDB" id="1081531at2759"/>